<dbReference type="HOGENOM" id="CLU_218313_0_0_6"/>
<accession>I1YH03</accession>
<dbReference type="AntiFam" id="ANF00050">
    <property type="entry name" value="Translation of CRISPR YPEST repeat 1"/>
</dbReference>
<reference evidence="1 2" key="1">
    <citation type="journal article" date="2012" name="J. Bacteriol.">
        <title>Complete genome sequences of Methylophaga sp. strain JAM1 and Methylophaga sp. strain JAM7.</title>
        <authorList>
            <person name="Villeneuve C."/>
            <person name="Martineau C."/>
            <person name="Mauffrey F."/>
            <person name="Villemur R."/>
        </authorList>
    </citation>
    <scope>NUCLEOTIDE SEQUENCE [LARGE SCALE GENOMIC DNA]</scope>
    <source>
        <strain evidence="1 2">JAM7</strain>
    </source>
</reference>
<organism evidence="1 2">
    <name type="scientific">Methylophaga frappieri (strain ATCC BAA-2434 / DSM 25690 / JAM7)</name>
    <dbReference type="NCBI Taxonomy" id="754477"/>
    <lineage>
        <taxon>Bacteria</taxon>
        <taxon>Pseudomonadati</taxon>
        <taxon>Pseudomonadota</taxon>
        <taxon>Gammaproteobacteria</taxon>
        <taxon>Thiotrichales</taxon>
        <taxon>Piscirickettsiaceae</taxon>
        <taxon>Methylophaga</taxon>
    </lineage>
</organism>
<dbReference type="AlphaFoldDB" id="I1YH03"/>
<evidence type="ECO:0000313" key="1">
    <source>
        <dbReference type="EMBL" id="AFJ02196.1"/>
    </source>
</evidence>
<name>I1YH03_METFJ</name>
<keyword evidence="2" id="KW-1185">Reference proteome</keyword>
<dbReference type="EMBL" id="CP003380">
    <property type="protein sequence ID" value="AFJ02196.1"/>
    <property type="molecule type" value="Genomic_DNA"/>
</dbReference>
<sequence>MKLNFVHCRTGSLENHFFTVSGLTSVHCRTGSLEKPNSPGG</sequence>
<dbReference type="Proteomes" id="UP000009145">
    <property type="component" value="Chromosome"/>
</dbReference>
<dbReference type="PATRIC" id="fig|754477.3.peg.1018"/>
<dbReference type="STRING" id="754477.Q7C_1037"/>
<protein>
    <submittedName>
        <fullName evidence="1">Uncharacterized protein</fullName>
    </submittedName>
</protein>
<dbReference type="KEGG" id="mec:Q7C_1037"/>
<evidence type="ECO:0000313" key="2">
    <source>
        <dbReference type="Proteomes" id="UP000009145"/>
    </source>
</evidence>
<proteinExistence type="predicted"/>
<gene>
    <name evidence="1" type="ordered locus">Q7C_1037</name>
</gene>